<dbReference type="Proteomes" id="UP000539111">
    <property type="component" value="Unassembled WGS sequence"/>
</dbReference>
<dbReference type="EC" id="3.5.1.4" evidence="3"/>
<dbReference type="InterPro" id="IPR000120">
    <property type="entry name" value="Amidase"/>
</dbReference>
<dbReference type="PANTHER" id="PTHR11895">
    <property type="entry name" value="TRANSAMIDASE"/>
    <property type="match status" value="1"/>
</dbReference>
<protein>
    <submittedName>
        <fullName evidence="3">Amidase</fullName>
        <ecNumber evidence="3">3.5.1.4</ecNumber>
    </submittedName>
</protein>
<evidence type="ECO:0000313" key="4">
    <source>
        <dbReference type="Proteomes" id="UP000539111"/>
    </source>
</evidence>
<dbReference type="InterPro" id="IPR023631">
    <property type="entry name" value="Amidase_dom"/>
</dbReference>
<name>A0A7Z0IHP1_9MICO</name>
<feature type="domain" description="Amidase" evidence="2">
    <location>
        <begin position="25"/>
        <end position="452"/>
    </location>
</feature>
<accession>A0A7Z0IHP1</accession>
<sequence>MGELHDLSAAEQRDAIRRGELSSRELVEHYLERIAARNDELAAFITVTADEARAAAAAADERQAAGGPLGTLHGMPLAFKDLTDTAGVRTTYGSAAFEHHVPTRNAPMVRAMNDAGAVSVGKTNVPEFGLTGYTENLIAPPARLPADTRLSPAGSSGGSAVAVAAGLIPFGPGTDGGGSIRIPAAATGLIGLKPNRGRVPSGSAQEDLAGVAVAGPLARTAEDAGLLLDALVTGPPPRAVTAAPAGLSFREAARRAPARLRIGVSTASPFDGWCDTSLSTEARNSMDAAVRTLVAAGHTVDNVDIDYGTDYPDAFTAVWTSGVATLGLPDGGQERLTPLTQMFRRRAAAASGPDLTRAVGALRRFEARVIKQYSACDVILTPALTRLPPPIGWYWEGDADLDYRRQCEYSPYTSMLNVVGLPAITVPTWWAPSGLSMSAQLIGRPSDEATLLSLAGELARGITPAGRG</sequence>
<keyword evidence="4" id="KW-1185">Reference proteome</keyword>
<dbReference type="EMBL" id="JACBZP010000001">
    <property type="protein sequence ID" value="NYI67850.1"/>
    <property type="molecule type" value="Genomic_DNA"/>
</dbReference>
<reference evidence="3 4" key="1">
    <citation type="submission" date="2020-07" db="EMBL/GenBank/DDBJ databases">
        <title>Sequencing the genomes of 1000 actinobacteria strains.</title>
        <authorList>
            <person name="Klenk H.-P."/>
        </authorList>
    </citation>
    <scope>NUCLEOTIDE SEQUENCE [LARGE SCALE GENOMIC DNA]</scope>
    <source>
        <strain evidence="3 4">DSM 26341</strain>
    </source>
</reference>
<dbReference type="Gene3D" id="3.90.1300.10">
    <property type="entry name" value="Amidase signature (AS) domain"/>
    <property type="match status" value="1"/>
</dbReference>
<evidence type="ECO:0000259" key="2">
    <source>
        <dbReference type="Pfam" id="PF01425"/>
    </source>
</evidence>
<organism evidence="3 4">
    <name type="scientific">Spelaeicoccus albus</name>
    <dbReference type="NCBI Taxonomy" id="1280376"/>
    <lineage>
        <taxon>Bacteria</taxon>
        <taxon>Bacillati</taxon>
        <taxon>Actinomycetota</taxon>
        <taxon>Actinomycetes</taxon>
        <taxon>Micrococcales</taxon>
        <taxon>Brevibacteriaceae</taxon>
        <taxon>Spelaeicoccus</taxon>
    </lineage>
</organism>
<evidence type="ECO:0000256" key="1">
    <source>
        <dbReference type="ARBA" id="ARBA00009199"/>
    </source>
</evidence>
<dbReference type="PANTHER" id="PTHR11895:SF7">
    <property type="entry name" value="GLUTAMYL-TRNA(GLN) AMIDOTRANSFERASE SUBUNIT A, MITOCHONDRIAL"/>
    <property type="match status" value="1"/>
</dbReference>
<dbReference type="InterPro" id="IPR036928">
    <property type="entry name" value="AS_sf"/>
</dbReference>
<proteinExistence type="inferred from homology"/>
<gene>
    <name evidence="3" type="ORF">BJY26_002156</name>
</gene>
<keyword evidence="3" id="KW-0378">Hydrolase</keyword>
<comment type="caution">
    <text evidence="3">The sequence shown here is derived from an EMBL/GenBank/DDBJ whole genome shotgun (WGS) entry which is preliminary data.</text>
</comment>
<dbReference type="GO" id="GO:0004040">
    <property type="term" value="F:amidase activity"/>
    <property type="evidence" value="ECO:0007669"/>
    <property type="project" value="UniProtKB-EC"/>
</dbReference>
<dbReference type="AlphaFoldDB" id="A0A7Z0IHP1"/>
<dbReference type="RefSeq" id="WP_179428127.1">
    <property type="nucleotide sequence ID" value="NZ_JACBZP010000001.1"/>
</dbReference>
<evidence type="ECO:0000313" key="3">
    <source>
        <dbReference type="EMBL" id="NYI67850.1"/>
    </source>
</evidence>
<dbReference type="SUPFAM" id="SSF75304">
    <property type="entry name" value="Amidase signature (AS) enzymes"/>
    <property type="match status" value="1"/>
</dbReference>
<dbReference type="Pfam" id="PF01425">
    <property type="entry name" value="Amidase"/>
    <property type="match status" value="1"/>
</dbReference>
<comment type="similarity">
    <text evidence="1">Belongs to the amidase family.</text>
</comment>